<dbReference type="InterPro" id="IPR015943">
    <property type="entry name" value="WD40/YVTN_repeat-like_dom_sf"/>
</dbReference>
<dbReference type="GO" id="GO:0005737">
    <property type="term" value="C:cytoplasm"/>
    <property type="evidence" value="ECO:0007669"/>
    <property type="project" value="TreeGrafter"/>
</dbReference>
<dbReference type="EMBL" id="KB206395">
    <property type="protein sequence ID" value="ELP92163.1"/>
    <property type="molecule type" value="Genomic_DNA"/>
</dbReference>
<dbReference type="OMA" id="WDTKEIQ"/>
<reference evidence="1 2" key="1">
    <citation type="submission" date="2012-10" db="EMBL/GenBank/DDBJ databases">
        <authorList>
            <person name="Zafar N."/>
            <person name="Inman J."/>
            <person name="Hall N."/>
            <person name="Lorenzi H."/>
            <person name="Caler E."/>
        </authorList>
    </citation>
    <scope>NUCLEOTIDE SEQUENCE [LARGE SCALE GENOMIC DNA]</scope>
    <source>
        <strain evidence="1 2">IP1</strain>
    </source>
</reference>
<proteinExistence type="predicted"/>
<keyword evidence="2" id="KW-1185">Reference proteome</keyword>
<gene>
    <name evidence="1" type="ORF">EIN_381300</name>
</gene>
<dbReference type="SUPFAM" id="SSF50978">
    <property type="entry name" value="WD40 repeat-like"/>
    <property type="match status" value="2"/>
</dbReference>
<dbReference type="PANTHER" id="PTHR14593">
    <property type="entry name" value="WD REPEAT-CONTAINING PROTEIN 11"/>
    <property type="match status" value="1"/>
</dbReference>
<dbReference type="VEuPathDB" id="AmoebaDB:EIN_381300"/>
<dbReference type="KEGG" id="eiv:EIN_381300"/>
<accession>A0A0A1UAQ7</accession>
<dbReference type="InterPro" id="IPR036322">
    <property type="entry name" value="WD40_repeat_dom_sf"/>
</dbReference>
<dbReference type="Gene3D" id="2.130.10.10">
    <property type="entry name" value="YVTN repeat-like/Quinoprotein amine dehydrogenase"/>
    <property type="match status" value="1"/>
</dbReference>
<dbReference type="RefSeq" id="XP_004258934.1">
    <property type="nucleotide sequence ID" value="XM_004258886.1"/>
</dbReference>
<organism evidence="1 2">
    <name type="scientific">Entamoeba invadens IP1</name>
    <dbReference type="NCBI Taxonomy" id="370355"/>
    <lineage>
        <taxon>Eukaryota</taxon>
        <taxon>Amoebozoa</taxon>
        <taxon>Evosea</taxon>
        <taxon>Archamoebae</taxon>
        <taxon>Mastigamoebida</taxon>
        <taxon>Entamoebidae</taxon>
        <taxon>Entamoeba</taxon>
    </lineage>
</organism>
<dbReference type="InterPro" id="IPR039694">
    <property type="entry name" value="WDR11"/>
</dbReference>
<dbReference type="OrthoDB" id="1291858at2759"/>
<dbReference type="PANTHER" id="PTHR14593:SF5">
    <property type="entry name" value="WD REPEAT-CONTAINING PROTEIN 11"/>
    <property type="match status" value="1"/>
</dbReference>
<evidence type="ECO:0000313" key="1">
    <source>
        <dbReference type="EMBL" id="ELP92163.1"/>
    </source>
</evidence>
<dbReference type="AlphaFoldDB" id="A0A0A1UAQ7"/>
<protein>
    <submittedName>
        <fullName evidence="1">Uncharacterized protein</fullName>
    </submittedName>
</protein>
<sequence>MDLITNFLGDFVSKQKTVQPQSMLSESNRRAIDWSYGVIAFGTRTSIIVVDPKNSTVINLLSHHIEDVTALKFQSNFPTEEPYSKRPSKLVSGDYAGNIILWDYFVNVPLITFTNTHNSPVTCIQWHHSSPNIFLALYAKGSITFYDTNTGLPVRNIAQNFLQNAFYFEQDPYDSDQIAAATRDNVFLLSTKQVTATEIYSTPDVVKSSKQDKLVVRSIKFAKSPQRLFVLSSTELVVFDTVLAQAIGSLGLLPPPLNFSFSTDETTMNVFSENHTLSQYRIDLNNLSFDTPAIAVLTKVLPPLFHLIRDPMSNDICLQLENGSLGILHGDKSSFNTSLSDTSFSCQSSTLTTYNENTLCVGTENGDVFFMDVDSQKISVTNVQSIGCPVLGITTAPDAIFVYGVVSHPKTSHSGDFFENRVVRFSSKRENSVFPNDLFTSNKEKLCDVVISTNGAIVVFQFSTKLQFWENKSDNKSGPKRVLEISVSSTIAVKITQTESSFLCSRDKDILIVTLSKFEVNIRPIYTHPCKLRFLANLSQTAFVFVDVKNVVHFVTLSQLLRNNVETCDKRVILGEKIVNIRACPVEGNKLIALMTEKQNCYIYDYSSQAGYLRNDFNVFMQQRRLKTLSMCWVKGNIPVVLTHVRQIMTFSKELEKEANEGTLIATPLHLHTGLNFRKAMTLMFHGFFDDSSFSVTLRKYFNSTNIAENFDRRPICELSKWLESITMKNELILYKEIITKVDSSLNDLFIAVAELFKFPQYVQFWGYVKKYIMVFKLRDDAQKYQTIIKDESNHTNLQDVATTTRVKSIPHVIEIPHPPPGLYPELFINTSLIADTEEMRMEKYGLSMKDDTELSDIEKNIKLNELQLIFGRKSTIIGQYMDMLKKTQKIEYGLKAILLSLTTYPEELDKTIENVVNELLDTRREEEAVRVLENLGNYQSACQLMIQTGKVFEAVHASTIHMPLNKIMTIIYIPWIVQQIGKGHYVTAAINLMKIGGFIDAVRVLFYGKFVQLAALLADVILSEKIATFTTDVSFNMKTVVFESPKNYTTFGDICKDVYERYSQILEEQFAIKEVADFYKFKITLIK</sequence>
<dbReference type="SMART" id="SM00320">
    <property type="entry name" value="WD40"/>
    <property type="match status" value="2"/>
</dbReference>
<dbReference type="Proteomes" id="UP000014680">
    <property type="component" value="Unassembled WGS sequence"/>
</dbReference>
<evidence type="ECO:0000313" key="2">
    <source>
        <dbReference type="Proteomes" id="UP000014680"/>
    </source>
</evidence>
<dbReference type="GeneID" id="14891169"/>
<dbReference type="InterPro" id="IPR001680">
    <property type="entry name" value="WD40_rpt"/>
</dbReference>
<name>A0A0A1UAQ7_ENTIV</name>